<gene>
    <name evidence="9" type="primary">phnE</name>
    <name evidence="9" type="ORF">ACFPJ5_12125</name>
</gene>
<evidence type="ECO:0000256" key="6">
    <source>
        <dbReference type="ARBA" id="ARBA00023136"/>
    </source>
</evidence>
<dbReference type="PANTHER" id="PTHR30043:SF1">
    <property type="entry name" value="ABC TRANSPORT SYSTEM PERMEASE PROTEIN P69"/>
    <property type="match status" value="1"/>
</dbReference>
<keyword evidence="10" id="KW-1185">Reference proteome</keyword>
<sequence length="332" mass="36041">MSTDTRSIDEVLTRLNNRQRIRRILTVVGIVAVIAVTWIGMGFLGFQYDDLARQLPTFIQSLTEFLSPDFVDFTGYSRENEITGWAGLYESLLRPGELLSSLVAQEGIVGVSVVTIVIGFTGTVLGFPLALLFGVLGSERVTPFPFNFIFRGTMSTIRAVPALVWILIFIPLSGISPVSAMLAVATDTIGNLGRLFTDELEEIDEGPIEAIRSTGASSSQIVSFGMLSQVSSSFIAWTLYILEINTRIAISLGVVGAGGIGQYINLRIDLFAYSRAAAGLLMVVFIVLTVELTSSRLRARLRPEEDSDTSLVDAIKSLGDMNKWLGTNAGKK</sequence>
<dbReference type="Gene3D" id="1.10.3720.10">
    <property type="entry name" value="MetI-like"/>
    <property type="match status" value="1"/>
</dbReference>
<evidence type="ECO:0000256" key="5">
    <source>
        <dbReference type="ARBA" id="ARBA00022989"/>
    </source>
</evidence>
<comment type="caution">
    <text evidence="9">The sequence shown here is derived from an EMBL/GenBank/DDBJ whole genome shotgun (WGS) entry which is preliminary data.</text>
</comment>
<evidence type="ECO:0000256" key="4">
    <source>
        <dbReference type="ARBA" id="ARBA00022692"/>
    </source>
</evidence>
<dbReference type="InterPro" id="IPR005769">
    <property type="entry name" value="PhnE/PtxC"/>
</dbReference>
<evidence type="ECO:0000256" key="7">
    <source>
        <dbReference type="SAM" id="Phobius"/>
    </source>
</evidence>
<dbReference type="PROSITE" id="PS50928">
    <property type="entry name" value="ABC_TM1"/>
    <property type="match status" value="1"/>
</dbReference>
<dbReference type="InterPro" id="IPR035906">
    <property type="entry name" value="MetI-like_sf"/>
</dbReference>
<evidence type="ECO:0000313" key="9">
    <source>
        <dbReference type="EMBL" id="MFC5367681.1"/>
    </source>
</evidence>
<dbReference type="InterPro" id="IPR000515">
    <property type="entry name" value="MetI-like"/>
</dbReference>
<protein>
    <submittedName>
        <fullName evidence="9">Phosphonate ABC transporter, permease protein PhnE</fullName>
    </submittedName>
</protein>
<proteinExistence type="predicted"/>
<feature type="transmembrane region" description="Helical" evidence="7">
    <location>
        <begin position="248"/>
        <end position="266"/>
    </location>
</feature>
<accession>A0ABD5RCC4</accession>
<evidence type="ECO:0000259" key="8">
    <source>
        <dbReference type="PROSITE" id="PS50928"/>
    </source>
</evidence>
<feature type="transmembrane region" description="Helical" evidence="7">
    <location>
        <begin position="272"/>
        <end position="292"/>
    </location>
</feature>
<dbReference type="CDD" id="cd06261">
    <property type="entry name" value="TM_PBP2"/>
    <property type="match status" value="1"/>
</dbReference>
<dbReference type="RefSeq" id="WP_227229926.1">
    <property type="nucleotide sequence ID" value="NZ_JAJCVJ010000002.1"/>
</dbReference>
<feature type="transmembrane region" description="Helical" evidence="7">
    <location>
        <begin position="221"/>
        <end position="241"/>
    </location>
</feature>
<dbReference type="EMBL" id="JBHSKX010000002">
    <property type="protein sequence ID" value="MFC5367681.1"/>
    <property type="molecule type" value="Genomic_DNA"/>
</dbReference>
<keyword evidence="2" id="KW-0813">Transport</keyword>
<evidence type="ECO:0000256" key="3">
    <source>
        <dbReference type="ARBA" id="ARBA00022475"/>
    </source>
</evidence>
<organism evidence="9 10">
    <name type="scientific">Salinirubrum litoreum</name>
    <dbReference type="NCBI Taxonomy" id="1126234"/>
    <lineage>
        <taxon>Archaea</taxon>
        <taxon>Methanobacteriati</taxon>
        <taxon>Methanobacteriota</taxon>
        <taxon>Stenosarchaea group</taxon>
        <taxon>Halobacteria</taxon>
        <taxon>Halobacteriales</taxon>
        <taxon>Haloferacaceae</taxon>
        <taxon>Salinirubrum</taxon>
    </lineage>
</organism>
<keyword evidence="6 7" id="KW-0472">Membrane</keyword>
<evidence type="ECO:0000256" key="1">
    <source>
        <dbReference type="ARBA" id="ARBA00004651"/>
    </source>
</evidence>
<evidence type="ECO:0000313" key="10">
    <source>
        <dbReference type="Proteomes" id="UP001596201"/>
    </source>
</evidence>
<feature type="domain" description="ABC transmembrane type-1" evidence="8">
    <location>
        <begin position="112"/>
        <end position="294"/>
    </location>
</feature>
<keyword evidence="3" id="KW-1003">Cell membrane</keyword>
<dbReference type="Proteomes" id="UP001596201">
    <property type="component" value="Unassembled WGS sequence"/>
</dbReference>
<dbReference type="GO" id="GO:0005886">
    <property type="term" value="C:plasma membrane"/>
    <property type="evidence" value="ECO:0007669"/>
    <property type="project" value="UniProtKB-SubCell"/>
</dbReference>
<name>A0ABD5RCC4_9EURY</name>
<keyword evidence="4 7" id="KW-0812">Transmembrane</keyword>
<feature type="transmembrane region" description="Helical" evidence="7">
    <location>
        <begin position="24"/>
        <end position="46"/>
    </location>
</feature>
<dbReference type="PANTHER" id="PTHR30043">
    <property type="entry name" value="PHOSPHONATES TRANSPORT SYSTEM PERMEASE PROTEIN"/>
    <property type="match status" value="1"/>
</dbReference>
<reference evidence="9 10" key="1">
    <citation type="journal article" date="2019" name="Int. J. Syst. Evol. Microbiol.">
        <title>The Global Catalogue of Microorganisms (GCM) 10K type strain sequencing project: providing services to taxonomists for standard genome sequencing and annotation.</title>
        <authorList>
            <consortium name="The Broad Institute Genomics Platform"/>
            <consortium name="The Broad Institute Genome Sequencing Center for Infectious Disease"/>
            <person name="Wu L."/>
            <person name="Ma J."/>
        </authorList>
    </citation>
    <scope>NUCLEOTIDE SEQUENCE [LARGE SCALE GENOMIC DNA]</scope>
    <source>
        <strain evidence="9 10">CGMCC 1.12237</strain>
    </source>
</reference>
<feature type="transmembrane region" description="Helical" evidence="7">
    <location>
        <begin position="108"/>
        <end position="136"/>
    </location>
</feature>
<dbReference type="SUPFAM" id="SSF161098">
    <property type="entry name" value="MetI-like"/>
    <property type="match status" value="1"/>
</dbReference>
<dbReference type="NCBIfam" id="TIGR01097">
    <property type="entry name" value="PhnE"/>
    <property type="match status" value="1"/>
</dbReference>
<dbReference type="AlphaFoldDB" id="A0ABD5RCC4"/>
<comment type="subcellular location">
    <subcellularLocation>
        <location evidence="1">Cell membrane</location>
        <topology evidence="1">Multi-pass membrane protein</topology>
    </subcellularLocation>
</comment>
<keyword evidence="5 7" id="KW-1133">Transmembrane helix</keyword>
<evidence type="ECO:0000256" key="2">
    <source>
        <dbReference type="ARBA" id="ARBA00022448"/>
    </source>
</evidence>